<dbReference type="EMBL" id="BSYO01000023">
    <property type="protein sequence ID" value="GMH21745.1"/>
    <property type="molecule type" value="Genomic_DNA"/>
</dbReference>
<reference evidence="1" key="1">
    <citation type="submission" date="2023-05" db="EMBL/GenBank/DDBJ databases">
        <title>Nepenthes gracilis genome sequencing.</title>
        <authorList>
            <person name="Fukushima K."/>
        </authorList>
    </citation>
    <scope>NUCLEOTIDE SEQUENCE</scope>
    <source>
        <strain evidence="1">SING2019-196</strain>
    </source>
</reference>
<evidence type="ECO:0000313" key="2">
    <source>
        <dbReference type="Proteomes" id="UP001279734"/>
    </source>
</evidence>
<organism evidence="1 2">
    <name type="scientific">Nepenthes gracilis</name>
    <name type="common">Slender pitcher plant</name>
    <dbReference type="NCBI Taxonomy" id="150966"/>
    <lineage>
        <taxon>Eukaryota</taxon>
        <taxon>Viridiplantae</taxon>
        <taxon>Streptophyta</taxon>
        <taxon>Embryophyta</taxon>
        <taxon>Tracheophyta</taxon>
        <taxon>Spermatophyta</taxon>
        <taxon>Magnoliopsida</taxon>
        <taxon>eudicotyledons</taxon>
        <taxon>Gunneridae</taxon>
        <taxon>Pentapetalae</taxon>
        <taxon>Caryophyllales</taxon>
        <taxon>Nepenthaceae</taxon>
        <taxon>Nepenthes</taxon>
    </lineage>
</organism>
<name>A0AAD3T2Q3_NEPGR</name>
<proteinExistence type="predicted"/>
<keyword evidence="2" id="KW-1185">Reference proteome</keyword>
<evidence type="ECO:0000313" key="1">
    <source>
        <dbReference type="EMBL" id="GMH21745.1"/>
    </source>
</evidence>
<dbReference type="Proteomes" id="UP001279734">
    <property type="component" value="Unassembled WGS sequence"/>
</dbReference>
<accession>A0AAD3T2Q3</accession>
<gene>
    <name evidence="1" type="ORF">Nepgr_023587</name>
</gene>
<sequence length="77" mass="8176">MPPLLGGMGLEKFPVVPIVPRNALLSLLALSLVTTLAPYGAPLLAPCPGVLVDHLSVEREAPLRYGSLNSLVWHGCY</sequence>
<comment type="caution">
    <text evidence="1">The sequence shown here is derived from an EMBL/GenBank/DDBJ whole genome shotgun (WGS) entry which is preliminary data.</text>
</comment>
<protein>
    <submittedName>
        <fullName evidence="1">Uncharacterized protein</fullName>
    </submittedName>
</protein>
<dbReference type="AlphaFoldDB" id="A0AAD3T2Q3"/>